<protein>
    <submittedName>
        <fullName evidence="2">Uncharacterized protein</fullName>
    </submittedName>
</protein>
<dbReference type="Proteomes" id="UP000639772">
    <property type="component" value="Chromosome 9"/>
</dbReference>
<dbReference type="EMBL" id="JADCNM010000009">
    <property type="protein sequence ID" value="KAG0467845.1"/>
    <property type="molecule type" value="Genomic_DNA"/>
</dbReference>
<feature type="compositionally biased region" description="Low complexity" evidence="1">
    <location>
        <begin position="16"/>
        <end position="41"/>
    </location>
</feature>
<organism evidence="2 3">
    <name type="scientific">Vanilla planifolia</name>
    <name type="common">Vanilla</name>
    <dbReference type="NCBI Taxonomy" id="51239"/>
    <lineage>
        <taxon>Eukaryota</taxon>
        <taxon>Viridiplantae</taxon>
        <taxon>Streptophyta</taxon>
        <taxon>Embryophyta</taxon>
        <taxon>Tracheophyta</taxon>
        <taxon>Spermatophyta</taxon>
        <taxon>Magnoliopsida</taxon>
        <taxon>Liliopsida</taxon>
        <taxon>Asparagales</taxon>
        <taxon>Orchidaceae</taxon>
        <taxon>Vanilloideae</taxon>
        <taxon>Vanilleae</taxon>
        <taxon>Vanilla</taxon>
    </lineage>
</organism>
<feature type="region of interest" description="Disordered" evidence="1">
    <location>
        <begin position="1"/>
        <end position="88"/>
    </location>
</feature>
<dbReference type="AlphaFoldDB" id="A0A835UPD6"/>
<feature type="compositionally biased region" description="Polar residues" evidence="1">
    <location>
        <begin position="1"/>
        <end position="15"/>
    </location>
</feature>
<evidence type="ECO:0000313" key="2">
    <source>
        <dbReference type="EMBL" id="KAG0467845.1"/>
    </source>
</evidence>
<feature type="compositionally biased region" description="Polar residues" evidence="1">
    <location>
        <begin position="65"/>
        <end position="74"/>
    </location>
</feature>
<gene>
    <name evidence="2" type="ORF">HPP92_017173</name>
</gene>
<sequence>MMARSAAQSSAFSHGSLTLTLEEPSSSSPLQQQPQYLVVRLKPPKKKEKPSDEDDSDVEDRYGSNFCNGPSNGSGECPSSHGGGSHAN</sequence>
<comment type="caution">
    <text evidence="2">The sequence shown here is derived from an EMBL/GenBank/DDBJ whole genome shotgun (WGS) entry which is preliminary data.</text>
</comment>
<reference evidence="2 3" key="1">
    <citation type="journal article" date="2020" name="Nat. Food">
        <title>A phased Vanilla planifolia genome enables genetic improvement of flavour and production.</title>
        <authorList>
            <person name="Hasing T."/>
            <person name="Tang H."/>
            <person name="Brym M."/>
            <person name="Khazi F."/>
            <person name="Huang T."/>
            <person name="Chambers A.H."/>
        </authorList>
    </citation>
    <scope>NUCLEOTIDE SEQUENCE [LARGE SCALE GENOMIC DNA]</scope>
    <source>
        <tissue evidence="2">Leaf</tissue>
    </source>
</reference>
<proteinExistence type="predicted"/>
<evidence type="ECO:0000256" key="1">
    <source>
        <dbReference type="SAM" id="MobiDB-lite"/>
    </source>
</evidence>
<accession>A0A835UPD6</accession>
<name>A0A835UPD6_VANPL</name>
<evidence type="ECO:0000313" key="3">
    <source>
        <dbReference type="Proteomes" id="UP000639772"/>
    </source>
</evidence>